<feature type="disulfide bond" evidence="4">
    <location>
        <begin position="1029"/>
        <end position="1072"/>
    </location>
</feature>
<dbReference type="AlphaFoldDB" id="A0A8C3QZZ5"/>
<protein>
    <recommendedName>
        <fullName evidence="5">Sushi domain-containing protein</fullName>
    </recommendedName>
</protein>
<dbReference type="CDD" id="cd00033">
    <property type="entry name" value="CCP"/>
    <property type="match status" value="13"/>
</dbReference>
<dbReference type="Pfam" id="PF00084">
    <property type="entry name" value="Sushi"/>
    <property type="match status" value="15"/>
</dbReference>
<feature type="domain" description="Sushi" evidence="5">
    <location>
        <begin position="252"/>
        <end position="308"/>
    </location>
</feature>
<feature type="domain" description="Sushi" evidence="5">
    <location>
        <begin position="62"/>
        <end position="125"/>
    </location>
</feature>
<dbReference type="SUPFAM" id="SSF57535">
    <property type="entry name" value="Complement control module/SCR domain"/>
    <property type="match status" value="16"/>
</dbReference>
<evidence type="ECO:0000256" key="2">
    <source>
        <dbReference type="ARBA" id="ARBA00022729"/>
    </source>
</evidence>
<reference evidence="6" key="1">
    <citation type="submission" date="2025-08" db="UniProtKB">
        <authorList>
            <consortium name="Ensembl"/>
        </authorList>
    </citation>
    <scope>IDENTIFICATION</scope>
</reference>
<evidence type="ECO:0000313" key="6">
    <source>
        <dbReference type="Ensembl" id="ENSCRFP00000013351.1"/>
    </source>
</evidence>
<feature type="domain" description="Sushi" evidence="5">
    <location>
        <begin position="683"/>
        <end position="741"/>
    </location>
</feature>
<dbReference type="InterPro" id="IPR035976">
    <property type="entry name" value="Sushi/SCR/CCP_sf"/>
</dbReference>
<proteinExistence type="predicted"/>
<evidence type="ECO:0000256" key="3">
    <source>
        <dbReference type="ARBA" id="ARBA00023157"/>
    </source>
</evidence>
<dbReference type="Proteomes" id="UP000694396">
    <property type="component" value="Unplaced"/>
</dbReference>
<dbReference type="Ensembl" id="ENSCRFT00000013808.1">
    <property type="protein sequence ID" value="ENSCRFP00000013351.1"/>
    <property type="gene ID" value="ENSCRFG00000010330.1"/>
</dbReference>
<name>A0A8C3QZZ5_9PASS</name>
<feature type="domain" description="Sushi" evidence="5">
    <location>
        <begin position="1027"/>
        <end position="1085"/>
    </location>
</feature>
<feature type="disulfide bond" evidence="4">
    <location>
        <begin position="222"/>
        <end position="249"/>
    </location>
</feature>
<dbReference type="Gene3D" id="2.10.70.10">
    <property type="entry name" value="Complement Module, domain 1"/>
    <property type="match status" value="16"/>
</dbReference>
<reference evidence="6" key="2">
    <citation type="submission" date="2025-09" db="UniProtKB">
        <authorList>
            <consortium name="Ensembl"/>
        </authorList>
    </citation>
    <scope>IDENTIFICATION</scope>
</reference>
<feature type="domain" description="Sushi" evidence="5">
    <location>
        <begin position="792"/>
        <end position="849"/>
    </location>
</feature>
<dbReference type="InterPro" id="IPR000436">
    <property type="entry name" value="Sushi_SCR_CCP_dom"/>
</dbReference>
<feature type="domain" description="Sushi" evidence="5">
    <location>
        <begin position="563"/>
        <end position="622"/>
    </location>
</feature>
<feature type="disulfide bond" evidence="4">
    <location>
        <begin position="1090"/>
        <end position="1133"/>
    </location>
</feature>
<dbReference type="PROSITE" id="PS50923">
    <property type="entry name" value="SUSHI"/>
    <property type="match status" value="14"/>
</dbReference>
<dbReference type="PANTHER" id="PTHR45785:SF7">
    <property type="entry name" value="COMPLEMENT FACTOR H"/>
    <property type="match status" value="1"/>
</dbReference>
<feature type="domain" description="Sushi" evidence="5">
    <location>
        <begin position="909"/>
        <end position="967"/>
    </location>
</feature>
<evidence type="ECO:0000256" key="1">
    <source>
        <dbReference type="ARBA" id="ARBA00022659"/>
    </source>
</evidence>
<feature type="disulfide bond" evidence="4">
    <location>
        <begin position="685"/>
        <end position="728"/>
    </location>
</feature>
<keyword evidence="2" id="KW-0732">Signal</keyword>
<feature type="disulfide bond" evidence="4">
    <location>
        <begin position="911"/>
        <end position="954"/>
    </location>
</feature>
<dbReference type="FunFam" id="2.10.70.10:FF:000026">
    <property type="entry name" value="Complement inhibitory factor H"/>
    <property type="match status" value="1"/>
</dbReference>
<feature type="domain" description="Sushi" evidence="5">
    <location>
        <begin position="1088"/>
        <end position="1146"/>
    </location>
</feature>
<evidence type="ECO:0000313" key="7">
    <source>
        <dbReference type="Proteomes" id="UP000694396"/>
    </source>
</evidence>
<keyword evidence="3 4" id="KW-1015">Disulfide bond</keyword>
<keyword evidence="7" id="KW-1185">Reference proteome</keyword>
<feature type="domain" description="Sushi" evidence="5">
    <location>
        <begin position="445"/>
        <end position="502"/>
    </location>
</feature>
<accession>A0A8C3QZZ5</accession>
<comment type="caution">
    <text evidence="4">Lacks conserved residue(s) required for the propagation of feature annotation.</text>
</comment>
<feature type="disulfide bond" evidence="4">
    <location>
        <begin position="157"/>
        <end position="184"/>
    </location>
</feature>
<organism evidence="6 7">
    <name type="scientific">Cyanoderma ruficeps</name>
    <name type="common">rufous-capped babbler</name>
    <dbReference type="NCBI Taxonomy" id="181631"/>
    <lineage>
        <taxon>Eukaryota</taxon>
        <taxon>Metazoa</taxon>
        <taxon>Chordata</taxon>
        <taxon>Craniata</taxon>
        <taxon>Vertebrata</taxon>
        <taxon>Euteleostomi</taxon>
        <taxon>Archelosauria</taxon>
        <taxon>Archosauria</taxon>
        <taxon>Dinosauria</taxon>
        <taxon>Saurischia</taxon>
        <taxon>Theropoda</taxon>
        <taxon>Coelurosauria</taxon>
        <taxon>Aves</taxon>
        <taxon>Neognathae</taxon>
        <taxon>Neoaves</taxon>
        <taxon>Telluraves</taxon>
        <taxon>Australaves</taxon>
        <taxon>Passeriformes</taxon>
        <taxon>Sylvioidea</taxon>
        <taxon>Timaliidae</taxon>
        <taxon>Cyanoderma</taxon>
    </lineage>
</organism>
<evidence type="ECO:0000256" key="4">
    <source>
        <dbReference type="PROSITE-ProRule" id="PRU00302"/>
    </source>
</evidence>
<dbReference type="PANTHER" id="PTHR45785">
    <property type="entry name" value="COMPLEMENT FACTOR H-RELATED"/>
    <property type="match status" value="1"/>
</dbReference>
<sequence length="1209" mass="135123">MSVHIPAKCGALSVSCSVLIQQKTRWFGHKQPQDFLLHFLLQDCFGVCSMYFSHKCFYLKFLACEVPPPREVKEVPTKRWDKPPYPHGTQATYNCRPGYVKFGRIVFQCVDGVWKKLNPMAECRSKPCGHPGDTEFGFFELTSGSEFVFGARVEYRCNDGYQMLSQRNYRECQADGWSNDIPHCEVIKCLPVQEPENGKIITTGAFELGQEYSFGQVVNFACNAKHKLVGAEEIICSANGKWSNDVPQCKEIICDIPEIPHGYVRSPRKTYKENEVMQFFCEEGYKYSNRADTVCTELGWNPHPSCTEIACSPPVISSGSFSPQKDKYTVGNAITVKCDDGYHFKVLTGRNAETAECTKNGWVPEPACITLCSDFHFCSCGPLTTRLWNKARFHSGLHTSVLLPYKATERCVEACLLVMLPKDSFPSVLAEKNSLIKFTFLPSLEKCFFRGLENGSFVHRRRTDFYKQGEKVRYVCYSDYQAQHEEVTCTKNGWAPPPKCTRKKKCQRIVFENGFLNSARATFDLKEKILYRCLTDFVTPEGQDTGYTQCQESGWTPPPKCIRSCKAPGDILVKHTNKTVFMPEDTIEYSCLEGYKTTNNMPTDTTMCGKNGEWNPTPQCREIQCALPPLSNGNFFPKAGKYHNGAVVKFTCAKNYIRVGPASTQCYHFGWFPLPPVCQVSVRGCGPPPEITNGSIVDGSVEQYQHGDRKQYECNGELKLVGSKEIECIDGQWSSPPSCIEDKMECEPPSSIPNVILHQAEQSQYSHGDEVTCGCKPGSDDTKEMKIKSEESVCPPPPQVFGAQQTTLGRNYRDGSKAAFSCLDGFELSSTKEIYCTEGKWQSPPHCVECADAPRLENPNFKIEREGKTIYLAGARFKYVPRSGYMLDGPTERNCSMGKWSPAPSCLEMPCGSVPKVANAQFEGRKRNSYEPGETIRYQCDSGFQIVGTPEIFCRKGNWTVPPLCEDVRCGAAPEIPNARIAGAPQERYLPDARVHYQCESNFQMTGVNYVFCSNGQWSQAPVCHDVRCEPPPEIAGGTIAGTKKSRYNPEESAKYQCWKNFIMTGNSTVVCQNGNWTELPTCKGQAGTCGTPPVIQSGELLVFPLQEYQHGDTLEYKCPAFYTLKGSSTITCLNGQWTDPPVCLGRLKHVLGGQRLCDCSSSGCEPGGWVCRRGSAGESQGCLWEKFRAQCQDGVIEYPQCACKCWLP</sequence>
<feature type="domain" description="Sushi" evidence="5">
    <location>
        <begin position="187"/>
        <end position="251"/>
    </location>
</feature>
<feature type="domain" description="Sushi" evidence="5">
    <location>
        <begin position="623"/>
        <end position="680"/>
    </location>
</feature>
<feature type="domain" description="Sushi" evidence="5">
    <location>
        <begin position="126"/>
        <end position="186"/>
    </location>
</feature>
<feature type="domain" description="Sushi" evidence="5">
    <location>
        <begin position="309"/>
        <end position="370"/>
    </location>
</feature>
<dbReference type="SMART" id="SM00032">
    <property type="entry name" value="CCP"/>
    <property type="match status" value="16"/>
</dbReference>
<feature type="disulfide bond" evidence="4">
    <location>
        <begin position="970"/>
        <end position="1013"/>
    </location>
</feature>
<feature type="domain" description="Sushi" evidence="5">
    <location>
        <begin position="968"/>
        <end position="1026"/>
    </location>
</feature>
<feature type="disulfide bond" evidence="4">
    <location>
        <begin position="565"/>
        <end position="608"/>
    </location>
</feature>
<dbReference type="InterPro" id="IPR051503">
    <property type="entry name" value="ComplSys_Reg/VirEntry_Med"/>
</dbReference>
<keyword evidence="1 4" id="KW-0768">Sushi</keyword>
<evidence type="ECO:0000259" key="5">
    <source>
        <dbReference type="PROSITE" id="PS50923"/>
    </source>
</evidence>